<keyword evidence="9" id="KW-0560">Oxidoreductase</keyword>
<dbReference type="PRINTS" id="PR00463">
    <property type="entry name" value="EP450I"/>
</dbReference>
<keyword evidence="11" id="KW-1185">Reference proteome</keyword>
<evidence type="ECO:0000256" key="1">
    <source>
        <dbReference type="ARBA" id="ARBA00001971"/>
    </source>
</evidence>
<comment type="caution">
    <text evidence="10">The sequence shown here is derived from an EMBL/GenBank/DDBJ whole genome shotgun (WGS) entry which is preliminary data.</text>
</comment>
<protein>
    <recommendedName>
        <fullName evidence="12">Cytochrome p450</fullName>
    </recommendedName>
</protein>
<keyword evidence="5" id="KW-0256">Endoplasmic reticulum</keyword>
<evidence type="ECO:0000256" key="7">
    <source>
        <dbReference type="ARBA" id="ARBA00023033"/>
    </source>
</evidence>
<keyword evidence="4 9" id="KW-0349">Heme</keyword>
<evidence type="ECO:0000256" key="3">
    <source>
        <dbReference type="ARBA" id="ARBA00010617"/>
    </source>
</evidence>
<dbReference type="SUPFAM" id="SSF48264">
    <property type="entry name" value="Cytochrome P450"/>
    <property type="match status" value="1"/>
</dbReference>
<dbReference type="Proteomes" id="UP001234178">
    <property type="component" value="Unassembled WGS sequence"/>
</dbReference>
<name>A0ABR0AX08_9CRUS</name>
<dbReference type="Pfam" id="PF00067">
    <property type="entry name" value="p450"/>
    <property type="match status" value="1"/>
</dbReference>
<keyword evidence="7 9" id="KW-0503">Monooxygenase</keyword>
<dbReference type="InterPro" id="IPR050196">
    <property type="entry name" value="Cytochrome_P450_Monoox"/>
</dbReference>
<evidence type="ECO:0000256" key="4">
    <source>
        <dbReference type="ARBA" id="ARBA00022617"/>
    </source>
</evidence>
<reference evidence="10 11" key="1">
    <citation type="journal article" date="2023" name="Nucleic Acids Res.">
        <title>The hologenome of Daphnia magna reveals possible DNA methylation and microbiome-mediated evolution of the host genome.</title>
        <authorList>
            <person name="Chaturvedi A."/>
            <person name="Li X."/>
            <person name="Dhandapani V."/>
            <person name="Marshall H."/>
            <person name="Kissane S."/>
            <person name="Cuenca-Cambronero M."/>
            <person name="Asole G."/>
            <person name="Calvet F."/>
            <person name="Ruiz-Romero M."/>
            <person name="Marangio P."/>
            <person name="Guigo R."/>
            <person name="Rago D."/>
            <person name="Mirbahai L."/>
            <person name="Eastwood N."/>
            <person name="Colbourne J.K."/>
            <person name="Zhou J."/>
            <person name="Mallon E."/>
            <person name="Orsini L."/>
        </authorList>
    </citation>
    <scope>NUCLEOTIDE SEQUENCE [LARGE SCALE GENOMIC DNA]</scope>
    <source>
        <strain evidence="10">LRV0_1</strain>
    </source>
</reference>
<evidence type="ECO:0000256" key="6">
    <source>
        <dbReference type="ARBA" id="ARBA00023004"/>
    </source>
</evidence>
<keyword evidence="9" id="KW-0479">Metal-binding</keyword>
<keyword evidence="6 9" id="KW-0408">Iron</keyword>
<accession>A0ABR0AX08</accession>
<comment type="cofactor">
    <cofactor evidence="1">
        <name>heme</name>
        <dbReference type="ChEBI" id="CHEBI:30413"/>
    </cofactor>
</comment>
<proteinExistence type="inferred from homology"/>
<dbReference type="PRINTS" id="PR00385">
    <property type="entry name" value="P450"/>
</dbReference>
<dbReference type="CDD" id="cd20660">
    <property type="entry name" value="CYP4V-like"/>
    <property type="match status" value="1"/>
</dbReference>
<evidence type="ECO:0000313" key="11">
    <source>
        <dbReference type="Proteomes" id="UP001234178"/>
    </source>
</evidence>
<dbReference type="EMBL" id="JAOYFB010000039">
    <property type="protein sequence ID" value="KAK4029579.1"/>
    <property type="molecule type" value="Genomic_DNA"/>
</dbReference>
<comment type="subcellular location">
    <subcellularLocation>
        <location evidence="2">Endoplasmic reticulum membrane</location>
    </subcellularLocation>
</comment>
<dbReference type="InterPro" id="IPR002401">
    <property type="entry name" value="Cyt_P450_E_grp-I"/>
</dbReference>
<organism evidence="10 11">
    <name type="scientific">Daphnia magna</name>
    <dbReference type="NCBI Taxonomy" id="35525"/>
    <lineage>
        <taxon>Eukaryota</taxon>
        <taxon>Metazoa</taxon>
        <taxon>Ecdysozoa</taxon>
        <taxon>Arthropoda</taxon>
        <taxon>Crustacea</taxon>
        <taxon>Branchiopoda</taxon>
        <taxon>Diplostraca</taxon>
        <taxon>Cladocera</taxon>
        <taxon>Anomopoda</taxon>
        <taxon>Daphniidae</taxon>
        <taxon>Daphnia</taxon>
    </lineage>
</organism>
<dbReference type="PANTHER" id="PTHR24291">
    <property type="entry name" value="CYTOCHROME P450 FAMILY 4"/>
    <property type="match status" value="1"/>
</dbReference>
<sequence length="552" mass="63608">MGCFCKCTSYFTALELSYCYDRYPIIMAIEQVSDLNHLIPNKLTLVFSVACAVLVAVGNALLRRYKYCQRCDEVPGPPAQFPLFGSATEFFLPPEKILPHVMELYKKYNKKSIIRIWIGPQPWFALGSAESVEVVLSSNKIIDKGPEYDYIHPWLATGLLTSTGSKWHQRRKLLTPTFHFKILEDFVHVFNEQSAILVERLHEKVGQDFDIFPFITLCTLDVICETAMGRHVNAQSQADSDYVKAVYKMSHIIQTRQTQPWLQPDWLFRLFPYGFEQKRCLSILHGFTDQVIRERKIEHKQRTGQQQQKVESPDREECMPKKTRLALLDLLIEASQDGKVLSDLDIREEVDTFMFEGHDTTAAAINWSLFLIGNHPEVQEKVIEELDRVFGSSDRPVTMADLSELKYLECCIKEALRLYPSVPFFSRLVTEDTTICGYDIPAGASIVVMSYVIHRDPTYFPDPERFQPERFFPENVRGRHPYAYVPFSAGPRNCIGQKFAMMEEKVILASVLRRFHVRALDKTTDLPVVTELILRPLDAIRVCLTRRTLLTD</sequence>
<evidence type="ECO:0000313" key="10">
    <source>
        <dbReference type="EMBL" id="KAK4029579.1"/>
    </source>
</evidence>
<evidence type="ECO:0000256" key="8">
    <source>
        <dbReference type="ARBA" id="ARBA00023136"/>
    </source>
</evidence>
<comment type="similarity">
    <text evidence="3 9">Belongs to the cytochrome P450 family.</text>
</comment>
<dbReference type="Gene3D" id="1.10.630.10">
    <property type="entry name" value="Cytochrome P450"/>
    <property type="match status" value="1"/>
</dbReference>
<dbReference type="InterPro" id="IPR001128">
    <property type="entry name" value="Cyt_P450"/>
</dbReference>
<dbReference type="InterPro" id="IPR017972">
    <property type="entry name" value="Cyt_P450_CS"/>
</dbReference>
<dbReference type="PANTHER" id="PTHR24291:SF189">
    <property type="entry name" value="CYTOCHROME P450 4C3-RELATED"/>
    <property type="match status" value="1"/>
</dbReference>
<gene>
    <name evidence="10" type="ORF">OUZ56_022558</name>
</gene>
<keyword evidence="8" id="KW-0472">Membrane</keyword>
<evidence type="ECO:0000256" key="9">
    <source>
        <dbReference type="RuleBase" id="RU000461"/>
    </source>
</evidence>
<evidence type="ECO:0008006" key="12">
    <source>
        <dbReference type="Google" id="ProtNLM"/>
    </source>
</evidence>
<evidence type="ECO:0000256" key="2">
    <source>
        <dbReference type="ARBA" id="ARBA00004586"/>
    </source>
</evidence>
<dbReference type="PROSITE" id="PS00086">
    <property type="entry name" value="CYTOCHROME_P450"/>
    <property type="match status" value="1"/>
</dbReference>
<evidence type="ECO:0000256" key="5">
    <source>
        <dbReference type="ARBA" id="ARBA00022824"/>
    </source>
</evidence>
<dbReference type="InterPro" id="IPR036396">
    <property type="entry name" value="Cyt_P450_sf"/>
</dbReference>